<comment type="subunit">
    <text evidence="12">Interacts with CCP110, CEP97, TALPID3. Interacts with MPHOSPH9.</text>
</comment>
<dbReference type="SUPFAM" id="SSF47769">
    <property type="entry name" value="SAM/Pointed domain"/>
    <property type="match status" value="1"/>
</dbReference>
<dbReference type="InterPro" id="IPR036961">
    <property type="entry name" value="Kinesin_motor_dom_sf"/>
</dbReference>
<dbReference type="KEGG" id="pbi:103056659"/>
<name>A0A9F5MZD5_PYTBI</name>
<dbReference type="InterPro" id="IPR001660">
    <property type="entry name" value="SAM"/>
</dbReference>
<dbReference type="GO" id="GO:0005524">
    <property type="term" value="F:ATP binding"/>
    <property type="evidence" value="ECO:0007669"/>
    <property type="project" value="UniProtKB-UniRule"/>
</dbReference>
<evidence type="ECO:0000256" key="15">
    <source>
        <dbReference type="SAM" id="MobiDB-lite"/>
    </source>
</evidence>
<feature type="compositionally biased region" description="Polar residues" evidence="15">
    <location>
        <begin position="1192"/>
        <end position="1202"/>
    </location>
</feature>
<comment type="function">
    <text evidence="10">Microtubule-dependent motor protein that acts as a negative regulator of ciliogenesis by mediating recruitment of CCP110 to mother centriole in cycling cells, leading to restrict nucleation of cilia at centrioles. Mediates depolymerization of microtubules of centriolar origin, possibly to suppress aberrant cilia formation. Following activation by NEK2 involved in disassembly of primary cilium during G2/M phase but does not disassemble fully formed ciliary axonemes. As cilium assembly and disassembly is proposed to coexist in a dynamic equilibrium may suppress nascent cilium assembly and, potentially, ciliar re-assembly in cells that have already disassembled their cilia ensuring the completion of cilium removal in the later stages of the cell cycle. Plays an important role in recruiting MPHOSPH9, a negative regulator of cilia formation to the distal end of mother centriole.</text>
</comment>
<dbReference type="GO" id="GO:0005814">
    <property type="term" value="C:centriole"/>
    <property type="evidence" value="ECO:0007669"/>
    <property type="project" value="UniProtKB-SubCell"/>
</dbReference>
<comment type="similarity">
    <text evidence="11">Belongs to the TRAFAC class myosin-kinesin ATPase superfamily. Kinesin family. KIN-13 subfamily.</text>
</comment>
<keyword evidence="17" id="KW-1185">Reference proteome</keyword>
<dbReference type="GO" id="GO:0030030">
    <property type="term" value="P:cell projection organization"/>
    <property type="evidence" value="ECO:0007669"/>
    <property type="project" value="UniProtKB-KW"/>
</dbReference>
<feature type="region of interest" description="Disordered" evidence="15">
    <location>
        <begin position="557"/>
        <end position="582"/>
    </location>
</feature>
<feature type="domain" description="Kinesin motor" evidence="16">
    <location>
        <begin position="218"/>
        <end position="541"/>
    </location>
</feature>
<feature type="compositionally biased region" description="Acidic residues" evidence="15">
    <location>
        <begin position="797"/>
        <end position="806"/>
    </location>
</feature>
<evidence type="ECO:0000256" key="6">
    <source>
        <dbReference type="ARBA" id="ARBA00022794"/>
    </source>
</evidence>
<dbReference type="InterPro" id="IPR027417">
    <property type="entry name" value="P-loop_NTPase"/>
</dbReference>
<dbReference type="InterPro" id="IPR013761">
    <property type="entry name" value="SAM/pointed_sf"/>
</dbReference>
<feature type="binding site" evidence="14">
    <location>
        <begin position="308"/>
        <end position="315"/>
    </location>
    <ligand>
        <name>ATP</name>
        <dbReference type="ChEBI" id="CHEBI:30616"/>
    </ligand>
</feature>
<dbReference type="InterPro" id="IPR019821">
    <property type="entry name" value="Kinesin_motor_CS"/>
</dbReference>
<feature type="region of interest" description="Disordered" evidence="15">
    <location>
        <begin position="1229"/>
        <end position="1249"/>
    </location>
</feature>
<dbReference type="GO" id="GO:0003777">
    <property type="term" value="F:microtubule motor activity"/>
    <property type="evidence" value="ECO:0007669"/>
    <property type="project" value="InterPro"/>
</dbReference>
<evidence type="ECO:0000256" key="2">
    <source>
        <dbReference type="ARBA" id="ARBA00022490"/>
    </source>
</evidence>
<dbReference type="Proteomes" id="UP000695026">
    <property type="component" value="Unplaced"/>
</dbReference>
<comment type="subcellular location">
    <subcellularLocation>
        <location evidence="1">Cytoplasm</location>
        <location evidence="1">Cytoskeleton</location>
        <location evidence="1">Microtubule organizing center</location>
        <location evidence="1">Centrosome</location>
        <location evidence="1">Centriole</location>
    </subcellularLocation>
</comment>
<evidence type="ECO:0000256" key="14">
    <source>
        <dbReference type="PROSITE-ProRule" id="PRU00283"/>
    </source>
</evidence>
<evidence type="ECO:0000256" key="12">
    <source>
        <dbReference type="ARBA" id="ARBA00064835"/>
    </source>
</evidence>
<dbReference type="PROSITE" id="PS50067">
    <property type="entry name" value="KINESIN_MOTOR_2"/>
    <property type="match status" value="1"/>
</dbReference>
<dbReference type="CTD" id="347240"/>
<accession>A0A9F5MZD5</accession>
<dbReference type="InterPro" id="IPR027640">
    <property type="entry name" value="Kinesin-like_fam"/>
</dbReference>
<keyword evidence="8 14" id="KW-0505">Motor protein</keyword>
<dbReference type="GO" id="GO:0007018">
    <property type="term" value="P:microtubule-based movement"/>
    <property type="evidence" value="ECO:0007669"/>
    <property type="project" value="InterPro"/>
</dbReference>
<evidence type="ECO:0000256" key="1">
    <source>
        <dbReference type="ARBA" id="ARBA00004114"/>
    </source>
</evidence>
<feature type="region of interest" description="Disordered" evidence="15">
    <location>
        <begin position="1177"/>
        <end position="1207"/>
    </location>
</feature>
<evidence type="ECO:0000256" key="4">
    <source>
        <dbReference type="ARBA" id="ARBA00022701"/>
    </source>
</evidence>
<keyword evidence="4" id="KW-0493">Microtubule</keyword>
<dbReference type="PANTHER" id="PTHR47971:SF20">
    <property type="entry name" value="KINESIN-LIKE PROTEIN KIF24"/>
    <property type="match status" value="1"/>
</dbReference>
<evidence type="ECO:0000256" key="3">
    <source>
        <dbReference type="ARBA" id="ARBA00022553"/>
    </source>
</evidence>
<dbReference type="GO" id="GO:0005874">
    <property type="term" value="C:microtubule"/>
    <property type="evidence" value="ECO:0007669"/>
    <property type="project" value="UniProtKB-KW"/>
</dbReference>
<dbReference type="Pfam" id="PF00536">
    <property type="entry name" value="SAM_1"/>
    <property type="match status" value="1"/>
</dbReference>
<dbReference type="SMART" id="SM00129">
    <property type="entry name" value="KISc"/>
    <property type="match status" value="1"/>
</dbReference>
<dbReference type="SUPFAM" id="SSF52540">
    <property type="entry name" value="P-loop containing nucleoside triphosphate hydrolases"/>
    <property type="match status" value="1"/>
</dbReference>
<reference evidence="18" key="1">
    <citation type="submission" date="2025-08" db="UniProtKB">
        <authorList>
            <consortium name="RefSeq"/>
        </authorList>
    </citation>
    <scope>IDENTIFICATION</scope>
    <source>
        <tissue evidence="18">Liver</tissue>
    </source>
</reference>
<sequence length="1350" mass="151151">MASCLYECLCEAELQKYYPHFTALGFQKIDELAKVSMKDYTKLGVHNMKDRKRLFQLIRIIKMLQAEEEAVRKKEEGFQKSAVYLRPQLTRSGPRRQLHFDSLSEEKDGGKEFVPGLCTLSRSSSNESKDEPAAVFSRDVAYKRPRKDSLKAPAVWTEDQLAVPAPSSSNDIAPLLGDTDVSFVQRVAHISGYNYGVPHSYIRTNASEKETPWTETDKIRVCVRKRPLGLREERRGEVNILTVEDKETLLLHEKKEAVDLTQYILQHVFYFDEVFGETCSNQDVYMKTAHPLIQHVFSGGNATCFAYGQTGAGKTYTMFGTHKNPGLYALAAKEIFRQLETTQARKDLHVWISFYEIYCGQLYDLLNGRKRLFAREDSKHIVQIVGLREVQVNTVNLLLEVILKGGKERSTGATGVNSDSSRSHAIIQIQIKDPANRVFGRISFIDLAGSERAADAKDSDRQTKMEGAEINQSLLALKECIRALDQEHAHTPFRQSKLTQVLKDSFVGNSKTCMIANVSPSHIATEHTLNTLRYADRVKELKRGMKCCTPIANRRRATGNVSPKRIQNSPYMQVGGKSSPKKVKLGLQHPLIPTPVTKMKTSLLFQPAHLPFSSTPKGQGRKEPFGAPWLGCTSPVKGILKTESSAKKLAEEPTLHSEKSHLGKDFMARREGGQEDRQRVKCLKVEPVQKQLVSRADFSHHNSDHPSDHLEEDGRLFAEQCTAAWTSVSPHQKDREQHLRLYHQQFQQPPLLQQKLNYQPLEKFLTQYKPQEIQVIQEASCPVPVSPQCRDETMQLEELDDSDFSEDSFSPRPSQKKAEMEAKRKCNQNSFFLHQKDCGIQEQSVQNEEELFCKWYEFEKKGAVLPSEEESTSCEEGSKSLSDWSSEEIPAVGSFLNNGIPEKPYCSEEDSLICNRINSKELLVEQKQPKCIGPSHSCPDEHLPVPRKLTQSPSLAAVLLEPAFSGITEKKDLPRGADFCGALDFPMDLADELMTPLTVSFLNSGSVDTQGKEMIEKEILSPRKCWNDDTGHFHENKQSPTSSIHEINPWRRKAGQVLSPEAKYKWLSQSCHSPHDSSLLGATSALDELHSCVCGYASEDPLADLLPRHMEESTLLHGNLQTSEYSAVLQYDSDPDMTKIAVSWSCSDQLGLGKEEVPEPLALCSPVDKGEISSISNALSNSDNAENKQLSERSAASQSDLSHGTVELSPSEAAFKNEEVGPLQNTHNHEITEQDSGVESKGTTAGTAKNSLNACGQVDLAEGSLKDKEVLGRQLVLQNHQEQLDEMVALCSQEENLISKMPDLEFEDCVMKLDEILRLKAECIRRARTQLQLFFAASSGGRTLLPISST</sequence>
<dbReference type="CDD" id="cd01367">
    <property type="entry name" value="KISc_KIF2_like"/>
    <property type="match status" value="1"/>
</dbReference>
<protein>
    <recommendedName>
        <fullName evidence="13">Kinesin-like protein KIF24</fullName>
    </recommendedName>
</protein>
<evidence type="ECO:0000256" key="13">
    <source>
        <dbReference type="ARBA" id="ARBA00073211"/>
    </source>
</evidence>
<dbReference type="OrthoDB" id="3176171at2759"/>
<keyword evidence="3" id="KW-0597">Phosphoprotein</keyword>
<organism evidence="17 18">
    <name type="scientific">Python bivittatus</name>
    <name type="common">Burmese python</name>
    <name type="synonym">Python molurus bivittatus</name>
    <dbReference type="NCBI Taxonomy" id="176946"/>
    <lineage>
        <taxon>Eukaryota</taxon>
        <taxon>Metazoa</taxon>
        <taxon>Chordata</taxon>
        <taxon>Craniata</taxon>
        <taxon>Vertebrata</taxon>
        <taxon>Euteleostomi</taxon>
        <taxon>Lepidosauria</taxon>
        <taxon>Squamata</taxon>
        <taxon>Bifurcata</taxon>
        <taxon>Unidentata</taxon>
        <taxon>Episquamata</taxon>
        <taxon>Toxicofera</taxon>
        <taxon>Serpentes</taxon>
        <taxon>Henophidia</taxon>
        <taxon>Pythonidae</taxon>
        <taxon>Python</taxon>
    </lineage>
</organism>
<dbReference type="OMA" id="WGNTFAK"/>
<dbReference type="RefSeq" id="XP_025030110.1">
    <property type="nucleotide sequence ID" value="XM_025174342.1"/>
</dbReference>
<dbReference type="GO" id="GO:0007019">
    <property type="term" value="P:microtubule depolymerization"/>
    <property type="evidence" value="ECO:0007669"/>
    <property type="project" value="TreeGrafter"/>
</dbReference>
<keyword evidence="5 14" id="KW-0547">Nucleotide-binding</keyword>
<dbReference type="Gene3D" id="1.10.150.50">
    <property type="entry name" value="Transcription Factor, Ets-1"/>
    <property type="match status" value="1"/>
</dbReference>
<dbReference type="Pfam" id="PF00225">
    <property type="entry name" value="Kinesin"/>
    <property type="match status" value="1"/>
</dbReference>
<keyword evidence="9" id="KW-0206">Cytoskeleton</keyword>
<evidence type="ECO:0000256" key="7">
    <source>
        <dbReference type="ARBA" id="ARBA00022840"/>
    </source>
</evidence>
<keyword evidence="7 14" id="KW-0067">ATP-binding</keyword>
<feature type="region of interest" description="Disordered" evidence="15">
    <location>
        <begin position="797"/>
        <end position="819"/>
    </location>
</feature>
<evidence type="ECO:0000256" key="5">
    <source>
        <dbReference type="ARBA" id="ARBA00022741"/>
    </source>
</evidence>
<dbReference type="GeneID" id="103056659"/>
<dbReference type="PRINTS" id="PR00380">
    <property type="entry name" value="KINESINHEAVY"/>
</dbReference>
<evidence type="ECO:0000256" key="9">
    <source>
        <dbReference type="ARBA" id="ARBA00023212"/>
    </source>
</evidence>
<proteinExistence type="inferred from homology"/>
<evidence type="ECO:0000256" key="11">
    <source>
        <dbReference type="ARBA" id="ARBA00061030"/>
    </source>
</evidence>
<dbReference type="FunFam" id="3.40.850.10:FF:000012">
    <property type="entry name" value="Kinesin-like protein"/>
    <property type="match status" value="1"/>
</dbReference>
<feature type="compositionally biased region" description="Polar residues" evidence="15">
    <location>
        <begin position="1234"/>
        <end position="1249"/>
    </location>
</feature>
<dbReference type="PANTHER" id="PTHR47971">
    <property type="entry name" value="KINESIN-RELATED PROTEIN 6"/>
    <property type="match status" value="1"/>
</dbReference>
<dbReference type="Gene3D" id="3.40.850.10">
    <property type="entry name" value="Kinesin motor domain"/>
    <property type="match status" value="1"/>
</dbReference>
<evidence type="ECO:0000256" key="10">
    <source>
        <dbReference type="ARBA" id="ARBA00057466"/>
    </source>
</evidence>
<dbReference type="FunFam" id="1.10.150.50:FF:000052">
    <property type="entry name" value="Kinesin family member 24"/>
    <property type="match status" value="1"/>
</dbReference>
<keyword evidence="2" id="KW-0963">Cytoplasm</keyword>
<dbReference type="CDD" id="cd09541">
    <property type="entry name" value="SAM_KIF24-like"/>
    <property type="match status" value="1"/>
</dbReference>
<gene>
    <name evidence="18" type="primary">KIF24</name>
</gene>
<dbReference type="GO" id="GO:0008017">
    <property type="term" value="F:microtubule binding"/>
    <property type="evidence" value="ECO:0007669"/>
    <property type="project" value="InterPro"/>
</dbReference>
<feature type="compositionally biased region" description="Polar residues" evidence="15">
    <location>
        <begin position="559"/>
        <end position="571"/>
    </location>
</feature>
<keyword evidence="6" id="KW-0970">Cilium biogenesis/degradation</keyword>
<evidence type="ECO:0000259" key="16">
    <source>
        <dbReference type="PROSITE" id="PS50067"/>
    </source>
</evidence>
<evidence type="ECO:0000256" key="8">
    <source>
        <dbReference type="ARBA" id="ARBA00023175"/>
    </source>
</evidence>
<evidence type="ECO:0000313" key="17">
    <source>
        <dbReference type="Proteomes" id="UP000695026"/>
    </source>
</evidence>
<dbReference type="PROSITE" id="PS00411">
    <property type="entry name" value="KINESIN_MOTOR_1"/>
    <property type="match status" value="1"/>
</dbReference>
<evidence type="ECO:0000313" key="18">
    <source>
        <dbReference type="RefSeq" id="XP_025030110.1"/>
    </source>
</evidence>
<dbReference type="InterPro" id="IPR001752">
    <property type="entry name" value="Kinesin_motor_dom"/>
</dbReference>